<keyword evidence="5" id="KW-0520">NAD</keyword>
<organism evidence="8 9">
    <name type="scientific">Planotetraspora thailandica</name>
    <dbReference type="NCBI Taxonomy" id="487172"/>
    <lineage>
        <taxon>Bacteria</taxon>
        <taxon>Bacillati</taxon>
        <taxon>Actinomycetota</taxon>
        <taxon>Actinomycetes</taxon>
        <taxon>Streptosporangiales</taxon>
        <taxon>Streptosporangiaceae</taxon>
        <taxon>Planotetraspora</taxon>
    </lineage>
</organism>
<dbReference type="EMBL" id="BOOR01000010">
    <property type="protein sequence ID" value="GII53503.1"/>
    <property type="molecule type" value="Genomic_DNA"/>
</dbReference>
<evidence type="ECO:0000256" key="6">
    <source>
        <dbReference type="RuleBase" id="RU000320"/>
    </source>
</evidence>
<evidence type="ECO:0000313" key="8">
    <source>
        <dbReference type="EMBL" id="GII53503.1"/>
    </source>
</evidence>
<feature type="transmembrane region" description="Helical" evidence="5">
    <location>
        <begin position="430"/>
        <end position="454"/>
    </location>
</feature>
<feature type="transmembrane region" description="Helical" evidence="5">
    <location>
        <begin position="145"/>
        <end position="161"/>
    </location>
</feature>
<evidence type="ECO:0000256" key="5">
    <source>
        <dbReference type="HAMAP-Rule" id="MF_00445"/>
    </source>
</evidence>
<feature type="transmembrane region" description="Helical" evidence="5">
    <location>
        <begin position="6"/>
        <end position="30"/>
    </location>
</feature>
<feature type="transmembrane region" description="Helical" evidence="5">
    <location>
        <begin position="263"/>
        <end position="285"/>
    </location>
</feature>
<dbReference type="PANTHER" id="PTHR22773">
    <property type="entry name" value="NADH DEHYDROGENASE"/>
    <property type="match status" value="1"/>
</dbReference>
<comment type="function">
    <text evidence="5">NDH-1 shuttles electrons from NADH, via FMN and iron-sulfur (Fe-S) centers, to quinones in the respiratory chain. The immediate electron acceptor for the enzyme in this species is believed to be a menaquinone. Couples the redox reaction to proton translocation (for every two electrons transferred, four hydrogen ions are translocated across the cytoplasmic membrane), and thus conserves the redox energy in a proton gradient.</text>
</comment>
<comment type="subunit">
    <text evidence="5">NDH-1 is composed of 14 different subunits. Subunits NuoA, H, J, K, L, M, N constitute the membrane sector of the complex.</text>
</comment>
<dbReference type="InterPro" id="IPR010096">
    <property type="entry name" value="NADH-Q_OxRdtase_suN/2"/>
</dbReference>
<comment type="subcellular location">
    <subcellularLocation>
        <location evidence="5">Cell membrane</location>
        <topology evidence="5">Multi-pass membrane protein</topology>
    </subcellularLocation>
    <subcellularLocation>
        <location evidence="1">Endomembrane system</location>
        <topology evidence="1">Multi-pass membrane protein</topology>
    </subcellularLocation>
    <subcellularLocation>
        <location evidence="6">Membrane</location>
        <topology evidence="6">Multi-pass membrane protein</topology>
    </subcellularLocation>
</comment>
<evidence type="ECO:0000256" key="2">
    <source>
        <dbReference type="ARBA" id="ARBA00022692"/>
    </source>
</evidence>
<feature type="transmembrane region" description="Helical" evidence="5">
    <location>
        <begin position="167"/>
        <end position="185"/>
    </location>
</feature>
<name>A0A8J3UX28_9ACTN</name>
<feature type="transmembrane region" description="Helical" evidence="5">
    <location>
        <begin position="297"/>
        <end position="321"/>
    </location>
</feature>
<dbReference type="EC" id="7.1.1.-" evidence="5"/>
<keyword evidence="5" id="KW-0813">Transport</keyword>
<dbReference type="GO" id="GO:0048038">
    <property type="term" value="F:quinone binding"/>
    <property type="evidence" value="ECO:0007669"/>
    <property type="project" value="UniProtKB-KW"/>
</dbReference>
<dbReference type="GO" id="GO:0042773">
    <property type="term" value="P:ATP synthesis coupled electron transport"/>
    <property type="evidence" value="ECO:0007669"/>
    <property type="project" value="InterPro"/>
</dbReference>
<feature type="domain" description="NADH:quinone oxidoreductase/Mrp antiporter transmembrane" evidence="7">
    <location>
        <begin position="162"/>
        <end position="481"/>
    </location>
</feature>
<evidence type="ECO:0000313" key="9">
    <source>
        <dbReference type="Proteomes" id="UP000605992"/>
    </source>
</evidence>
<keyword evidence="2 5" id="KW-0812">Transmembrane</keyword>
<dbReference type="Pfam" id="PF00361">
    <property type="entry name" value="Proton_antipo_M"/>
    <property type="match status" value="1"/>
</dbReference>
<comment type="similarity">
    <text evidence="5">Belongs to the complex I subunit 2 family.</text>
</comment>
<feature type="transmembrane region" description="Helical" evidence="5">
    <location>
        <begin position="112"/>
        <end position="133"/>
    </location>
</feature>
<dbReference type="GO" id="GO:0008137">
    <property type="term" value="F:NADH dehydrogenase (ubiquinone) activity"/>
    <property type="evidence" value="ECO:0007669"/>
    <property type="project" value="InterPro"/>
</dbReference>
<feature type="transmembrane region" description="Helical" evidence="5">
    <location>
        <begin position="39"/>
        <end position="60"/>
    </location>
</feature>
<feature type="transmembrane region" description="Helical" evidence="5">
    <location>
        <begin position="466"/>
        <end position="487"/>
    </location>
</feature>
<dbReference type="HAMAP" id="MF_00445">
    <property type="entry name" value="NDH1_NuoN_1"/>
    <property type="match status" value="1"/>
</dbReference>
<evidence type="ECO:0000256" key="3">
    <source>
        <dbReference type="ARBA" id="ARBA00022989"/>
    </source>
</evidence>
<evidence type="ECO:0000256" key="4">
    <source>
        <dbReference type="ARBA" id="ARBA00023136"/>
    </source>
</evidence>
<reference evidence="8" key="1">
    <citation type="submission" date="2021-01" db="EMBL/GenBank/DDBJ databases">
        <title>Whole genome shotgun sequence of Planotetraspora thailandica NBRC 104271.</title>
        <authorList>
            <person name="Komaki H."/>
            <person name="Tamura T."/>
        </authorList>
    </citation>
    <scope>NUCLEOTIDE SEQUENCE</scope>
    <source>
        <strain evidence="8">NBRC 104271</strain>
    </source>
</reference>
<evidence type="ECO:0000259" key="7">
    <source>
        <dbReference type="Pfam" id="PF00361"/>
    </source>
</evidence>
<feature type="transmembrane region" description="Helical" evidence="5">
    <location>
        <begin position="356"/>
        <end position="376"/>
    </location>
</feature>
<comment type="caution">
    <text evidence="8">The sequence shown here is derived from an EMBL/GenBank/DDBJ whole genome shotgun (WGS) entry which is preliminary data.</text>
</comment>
<sequence>MIQSIDYTVIAVPLILALVAGLVLVLDAFLPHRPGSGRLLGLVTLGGVVAGLGVTAAQAVRGGWWQTFCVPPALPTPPPMPARMTVTLNVFINAPEELVHAGTSCSFVLDRFALIFAGLALTAGLVVVLMSMAELAGGRLPVGEWYFLLLCTLAGAVLLAASRDLIMLVVSLELVSLPVFALTAMRRYDGRASEAALKLFLVSVVSTAIMLFGVSLLYGLTGSVHLSDIATALSGGTPARLGPVPTAAFFNTGAPTGLGPVTAVATVLVLAGFAFKVAAVPFHSWAGDVYEGAPVPVAALLSVISKAAGFAGLILVLTTALAAQAAVWAPVVAVVAALTMTAGNVLALRQRRAVRVLAWSSVAQSGYILAPLAVFARVARGDVAVGASVAYLVFYAAMNLVAFGVVMLVSRARERDLLDDYRGLIFRRPAAAAALAFSLICLAGLPPGLAGLFAKVVVFRAIVDGGLGWLAVVMAVNTVIGLYYYIAWTAKLFTPAAAGEVAGRPRSLPVAAAVGVALAVTLVFSVVPQVVLAAVA</sequence>
<keyword evidence="5" id="KW-0874">Quinone</keyword>
<dbReference type="GO" id="GO:0005886">
    <property type="term" value="C:plasma membrane"/>
    <property type="evidence" value="ECO:0007669"/>
    <property type="project" value="UniProtKB-SubCell"/>
</dbReference>
<feature type="transmembrane region" description="Helical" evidence="5">
    <location>
        <begin position="197"/>
        <end position="218"/>
    </location>
</feature>
<gene>
    <name evidence="8" type="primary">nuoN_1</name>
    <name evidence="5" type="synonym">nuoN</name>
    <name evidence="8" type="ORF">Pth03_18920</name>
</gene>
<protein>
    <recommendedName>
        <fullName evidence="5">NADH-quinone oxidoreductase subunit N</fullName>
        <ecNumber evidence="5">7.1.1.-</ecNumber>
    </recommendedName>
    <alternativeName>
        <fullName evidence="5">NADH dehydrogenase I subunit N</fullName>
    </alternativeName>
    <alternativeName>
        <fullName evidence="5">NDH-1 subunit N</fullName>
    </alternativeName>
</protein>
<dbReference type="RefSeq" id="WP_203943768.1">
    <property type="nucleotide sequence ID" value="NZ_BOOR01000010.1"/>
</dbReference>
<dbReference type="AlphaFoldDB" id="A0A8J3UX28"/>
<comment type="catalytic activity">
    <reaction evidence="5">
        <text>a quinone + NADH + 5 H(+)(in) = a quinol + NAD(+) + 4 H(+)(out)</text>
        <dbReference type="Rhea" id="RHEA:57888"/>
        <dbReference type="ChEBI" id="CHEBI:15378"/>
        <dbReference type="ChEBI" id="CHEBI:24646"/>
        <dbReference type="ChEBI" id="CHEBI:57540"/>
        <dbReference type="ChEBI" id="CHEBI:57945"/>
        <dbReference type="ChEBI" id="CHEBI:132124"/>
    </reaction>
</comment>
<keyword evidence="5" id="KW-1278">Translocase</keyword>
<dbReference type="GO" id="GO:0012505">
    <property type="term" value="C:endomembrane system"/>
    <property type="evidence" value="ECO:0007669"/>
    <property type="project" value="UniProtKB-SubCell"/>
</dbReference>
<dbReference type="Proteomes" id="UP000605992">
    <property type="component" value="Unassembled WGS sequence"/>
</dbReference>
<keyword evidence="9" id="KW-1185">Reference proteome</keyword>
<keyword evidence="3 5" id="KW-1133">Transmembrane helix</keyword>
<dbReference type="InterPro" id="IPR001750">
    <property type="entry name" value="ND/Mrp_TM"/>
</dbReference>
<proteinExistence type="inferred from homology"/>
<feature type="transmembrane region" description="Helical" evidence="5">
    <location>
        <begin position="508"/>
        <end position="535"/>
    </location>
</feature>
<feature type="transmembrane region" description="Helical" evidence="5">
    <location>
        <begin position="388"/>
        <end position="409"/>
    </location>
</feature>
<dbReference type="GO" id="GO:0050136">
    <property type="term" value="F:NADH dehydrogenase (quinone) (non-electrogenic) activity"/>
    <property type="evidence" value="ECO:0007669"/>
    <property type="project" value="UniProtKB-UniRule"/>
</dbReference>
<accession>A0A8J3UX28</accession>
<evidence type="ECO:0000256" key="1">
    <source>
        <dbReference type="ARBA" id="ARBA00004127"/>
    </source>
</evidence>
<keyword evidence="5" id="KW-1003">Cell membrane</keyword>
<feature type="transmembrane region" description="Helical" evidence="5">
    <location>
        <begin position="327"/>
        <end position="347"/>
    </location>
</feature>
<keyword evidence="4 5" id="KW-0472">Membrane</keyword>